<accession>A0A919EVR8</accession>
<keyword evidence="3" id="KW-1185">Reference proteome</keyword>
<proteinExistence type="predicted"/>
<reference evidence="3" key="1">
    <citation type="journal article" date="2019" name="Int. J. Syst. Evol. Microbiol.">
        <title>The Global Catalogue of Microorganisms (GCM) 10K type strain sequencing project: providing services to taxonomists for standard genome sequencing and annotation.</title>
        <authorList>
            <consortium name="The Broad Institute Genomics Platform"/>
            <consortium name="The Broad Institute Genome Sequencing Center for Infectious Disease"/>
            <person name="Wu L."/>
            <person name="Ma J."/>
        </authorList>
    </citation>
    <scope>NUCLEOTIDE SEQUENCE [LARGE SCALE GENOMIC DNA]</scope>
    <source>
        <strain evidence="3">JCM 4253</strain>
    </source>
</reference>
<dbReference type="AlphaFoldDB" id="A0A919EVR8"/>
<protein>
    <submittedName>
        <fullName evidence="2">Uncharacterized protein</fullName>
    </submittedName>
</protein>
<comment type="caution">
    <text evidence="2">The sequence shown here is derived from an EMBL/GenBank/DDBJ whole genome shotgun (WGS) entry which is preliminary data.</text>
</comment>
<feature type="region of interest" description="Disordered" evidence="1">
    <location>
        <begin position="30"/>
        <end position="53"/>
    </location>
</feature>
<gene>
    <name evidence="2" type="ORF">GCM10018980_29610</name>
</gene>
<name>A0A919EVR8_9ACTN</name>
<organism evidence="2 3">
    <name type="scientific">Streptomyces capoamus</name>
    <dbReference type="NCBI Taxonomy" id="68183"/>
    <lineage>
        <taxon>Bacteria</taxon>
        <taxon>Bacillati</taxon>
        <taxon>Actinomycetota</taxon>
        <taxon>Actinomycetes</taxon>
        <taxon>Kitasatosporales</taxon>
        <taxon>Streptomycetaceae</taxon>
        <taxon>Streptomyces</taxon>
    </lineage>
</organism>
<dbReference type="Proteomes" id="UP000619355">
    <property type="component" value="Unassembled WGS sequence"/>
</dbReference>
<evidence type="ECO:0000313" key="3">
    <source>
        <dbReference type="Proteomes" id="UP000619355"/>
    </source>
</evidence>
<dbReference type="EMBL" id="BNBF01000007">
    <property type="protein sequence ID" value="GHG48962.1"/>
    <property type="molecule type" value="Genomic_DNA"/>
</dbReference>
<evidence type="ECO:0000256" key="1">
    <source>
        <dbReference type="SAM" id="MobiDB-lite"/>
    </source>
</evidence>
<evidence type="ECO:0000313" key="2">
    <source>
        <dbReference type="EMBL" id="GHG48962.1"/>
    </source>
</evidence>
<sequence length="53" mass="5520">MPVRYDPANPNRVLLAESKAQQVWNALKNDEPIPASATKGTATGEAKGVVSAG</sequence>